<proteinExistence type="predicted"/>
<gene>
    <name evidence="2" type="ORF">MNVM_24220</name>
</gene>
<reference evidence="2 3" key="1">
    <citation type="journal article" date="2019" name="Emerg. Microbes Infect.">
        <title>Comprehensive subspecies identification of 175 nontuberculous mycobacteria species based on 7547 genomic profiles.</title>
        <authorList>
            <person name="Matsumoto Y."/>
            <person name="Kinjo T."/>
            <person name="Motooka D."/>
            <person name="Nabeya D."/>
            <person name="Jung N."/>
            <person name="Uechi K."/>
            <person name="Horii T."/>
            <person name="Iida T."/>
            <person name="Fujita J."/>
            <person name="Nakamura S."/>
        </authorList>
    </citation>
    <scope>NUCLEOTIDE SEQUENCE [LARGE SCALE GENOMIC DNA]</scope>
    <source>
        <strain evidence="2 3">JCM 6391</strain>
    </source>
</reference>
<evidence type="ECO:0008006" key="4">
    <source>
        <dbReference type="Google" id="ProtNLM"/>
    </source>
</evidence>
<dbReference type="RefSeq" id="WP_081465677.1">
    <property type="nucleotide sequence ID" value="NZ_AP022562.1"/>
</dbReference>
<dbReference type="KEGG" id="mnm:MNVM_24220"/>
<keyword evidence="1" id="KW-1133">Transmembrane helix</keyword>
<dbReference type="EMBL" id="AP022562">
    <property type="protein sequence ID" value="BBX13341.1"/>
    <property type="molecule type" value="Genomic_DNA"/>
</dbReference>
<evidence type="ECO:0000313" key="2">
    <source>
        <dbReference type="EMBL" id="BBX13341.1"/>
    </source>
</evidence>
<dbReference type="AlphaFoldDB" id="A0A7I7JQ54"/>
<sequence>MTQPWPAPPAPVRSRNWLTATLAAVAVVLAAAALIVALTRSGSGSTPTYTAAQKAEAKTKLCDQYTLAARALNIETQPGGDIALARISMINGALILDTSAADPALDPKYRDAARALANSYQTTAVIGTNGMATADQYRVAVDDSNAKNQVMQELCGA</sequence>
<keyword evidence="1" id="KW-0812">Transmembrane</keyword>
<name>A0A7I7JQ54_9MYCO</name>
<organism evidence="2 3">
    <name type="scientific">Mycobacterium novum</name>
    <dbReference type="NCBI Taxonomy" id="2492438"/>
    <lineage>
        <taxon>Bacteria</taxon>
        <taxon>Bacillati</taxon>
        <taxon>Actinomycetota</taxon>
        <taxon>Actinomycetes</taxon>
        <taxon>Mycobacteriales</taxon>
        <taxon>Mycobacteriaceae</taxon>
        <taxon>Mycobacterium</taxon>
    </lineage>
</organism>
<keyword evidence="1" id="KW-0472">Membrane</keyword>
<evidence type="ECO:0000256" key="1">
    <source>
        <dbReference type="SAM" id="Phobius"/>
    </source>
</evidence>
<dbReference type="Proteomes" id="UP000466997">
    <property type="component" value="Chromosome"/>
</dbReference>
<accession>A0A7I7JQ54</accession>
<keyword evidence="3" id="KW-1185">Reference proteome</keyword>
<feature type="transmembrane region" description="Helical" evidence="1">
    <location>
        <begin position="20"/>
        <end position="39"/>
    </location>
</feature>
<protein>
    <recommendedName>
        <fullName evidence="4">Alanine and proline rich membrane protein</fullName>
    </recommendedName>
</protein>
<evidence type="ECO:0000313" key="3">
    <source>
        <dbReference type="Proteomes" id="UP000466997"/>
    </source>
</evidence>